<evidence type="ECO:0000313" key="3">
    <source>
        <dbReference type="Proteomes" id="UP000324800"/>
    </source>
</evidence>
<proteinExistence type="predicted"/>
<sequence length="115" mass="13062">LNSEHDALRNNISNGERLDRSVNGEVGCQNIVDEDDDEDDSLDQQLKKKEGLIQLRLTFTLLYYPYFSFKSSPIIIQVILIYYLAASDNLAAKKVGVQCLRQQYEVILPNGRGII</sequence>
<dbReference type="EMBL" id="SNRW01050594">
    <property type="protein sequence ID" value="KAA6308900.1"/>
    <property type="molecule type" value="Genomic_DNA"/>
</dbReference>
<gene>
    <name evidence="2" type="ORF">EZS28_056605</name>
</gene>
<protein>
    <submittedName>
        <fullName evidence="2">Uncharacterized protein</fullName>
    </submittedName>
</protein>
<reference evidence="2 3" key="1">
    <citation type="submission" date="2019-03" db="EMBL/GenBank/DDBJ databases">
        <title>Single cell metagenomics reveals metabolic interactions within the superorganism composed of flagellate Streblomastix strix and complex community of Bacteroidetes bacteria on its surface.</title>
        <authorList>
            <person name="Treitli S.C."/>
            <person name="Kolisko M."/>
            <person name="Husnik F."/>
            <person name="Keeling P."/>
            <person name="Hampl V."/>
        </authorList>
    </citation>
    <scope>NUCLEOTIDE SEQUENCE [LARGE SCALE GENOMIC DNA]</scope>
    <source>
        <strain evidence="2">ST1C</strain>
    </source>
</reference>
<dbReference type="AlphaFoldDB" id="A0A5J4PJ64"/>
<evidence type="ECO:0000313" key="2">
    <source>
        <dbReference type="EMBL" id="KAA6308900.1"/>
    </source>
</evidence>
<keyword evidence="1" id="KW-0472">Membrane</keyword>
<feature type="transmembrane region" description="Helical" evidence="1">
    <location>
        <begin position="63"/>
        <end position="85"/>
    </location>
</feature>
<comment type="caution">
    <text evidence="2">The sequence shown here is derived from an EMBL/GenBank/DDBJ whole genome shotgun (WGS) entry which is preliminary data.</text>
</comment>
<organism evidence="2 3">
    <name type="scientific">Streblomastix strix</name>
    <dbReference type="NCBI Taxonomy" id="222440"/>
    <lineage>
        <taxon>Eukaryota</taxon>
        <taxon>Metamonada</taxon>
        <taxon>Preaxostyla</taxon>
        <taxon>Oxymonadida</taxon>
        <taxon>Streblomastigidae</taxon>
        <taxon>Streblomastix</taxon>
    </lineage>
</organism>
<keyword evidence="1" id="KW-0812">Transmembrane</keyword>
<name>A0A5J4PJ64_9EUKA</name>
<dbReference type="Proteomes" id="UP000324800">
    <property type="component" value="Unassembled WGS sequence"/>
</dbReference>
<accession>A0A5J4PJ64</accession>
<evidence type="ECO:0000256" key="1">
    <source>
        <dbReference type="SAM" id="Phobius"/>
    </source>
</evidence>
<feature type="non-terminal residue" evidence="2">
    <location>
        <position position="1"/>
    </location>
</feature>
<keyword evidence="1" id="KW-1133">Transmembrane helix</keyword>